<dbReference type="SMART" id="SM00326">
    <property type="entry name" value="SH3"/>
    <property type="match status" value="1"/>
</dbReference>
<dbReference type="SUPFAM" id="SSF50044">
    <property type="entry name" value="SH3-domain"/>
    <property type="match status" value="1"/>
</dbReference>
<dbReference type="Proteomes" id="UP000001542">
    <property type="component" value="Unassembled WGS sequence"/>
</dbReference>
<dbReference type="VEuPathDB" id="TrichDB:TVAG_174780"/>
<dbReference type="PROSITE" id="PS50002">
    <property type="entry name" value="SH3"/>
    <property type="match status" value="1"/>
</dbReference>
<reference evidence="4" key="1">
    <citation type="submission" date="2006-10" db="EMBL/GenBank/DDBJ databases">
        <authorList>
            <person name="Amadeo P."/>
            <person name="Zhao Q."/>
            <person name="Wortman J."/>
            <person name="Fraser-Liggett C."/>
            <person name="Carlton J."/>
        </authorList>
    </citation>
    <scope>NUCLEOTIDE SEQUENCE</scope>
    <source>
        <strain evidence="4">G3</strain>
    </source>
</reference>
<name>A2EK24_TRIV3</name>
<evidence type="ECO:0000313" key="5">
    <source>
        <dbReference type="Proteomes" id="UP000001542"/>
    </source>
</evidence>
<dbReference type="InterPro" id="IPR001452">
    <property type="entry name" value="SH3_domain"/>
</dbReference>
<dbReference type="InParanoid" id="A2EK24"/>
<proteinExistence type="predicted"/>
<dbReference type="VEuPathDB" id="TrichDB:TVAGG3_0974280"/>
<evidence type="ECO:0000259" key="3">
    <source>
        <dbReference type="PROSITE" id="PS50002"/>
    </source>
</evidence>
<keyword evidence="1 2" id="KW-0728">SH3 domain</keyword>
<accession>A2EK24</accession>
<dbReference type="RefSeq" id="XP_001319231.1">
    <property type="nucleotide sequence ID" value="XM_001319196.1"/>
</dbReference>
<dbReference type="Gene3D" id="2.30.30.40">
    <property type="entry name" value="SH3 Domains"/>
    <property type="match status" value="1"/>
</dbReference>
<gene>
    <name evidence="4" type="ORF">TVAG_174780</name>
</gene>
<dbReference type="InterPro" id="IPR036028">
    <property type="entry name" value="SH3-like_dom_sf"/>
</dbReference>
<keyword evidence="5" id="KW-1185">Reference proteome</keyword>
<reference evidence="4" key="2">
    <citation type="journal article" date="2007" name="Science">
        <title>Draft genome sequence of the sexually transmitted pathogen Trichomonas vaginalis.</title>
        <authorList>
            <person name="Carlton J.M."/>
            <person name="Hirt R.P."/>
            <person name="Silva J.C."/>
            <person name="Delcher A.L."/>
            <person name="Schatz M."/>
            <person name="Zhao Q."/>
            <person name="Wortman J.R."/>
            <person name="Bidwell S.L."/>
            <person name="Alsmark U.C.M."/>
            <person name="Besteiro S."/>
            <person name="Sicheritz-Ponten T."/>
            <person name="Noel C.J."/>
            <person name="Dacks J.B."/>
            <person name="Foster P.G."/>
            <person name="Simillion C."/>
            <person name="Van de Peer Y."/>
            <person name="Miranda-Saavedra D."/>
            <person name="Barton G.J."/>
            <person name="Westrop G.D."/>
            <person name="Mueller S."/>
            <person name="Dessi D."/>
            <person name="Fiori P.L."/>
            <person name="Ren Q."/>
            <person name="Paulsen I."/>
            <person name="Zhang H."/>
            <person name="Bastida-Corcuera F.D."/>
            <person name="Simoes-Barbosa A."/>
            <person name="Brown M.T."/>
            <person name="Hayes R.D."/>
            <person name="Mukherjee M."/>
            <person name="Okumura C.Y."/>
            <person name="Schneider R."/>
            <person name="Smith A.J."/>
            <person name="Vanacova S."/>
            <person name="Villalvazo M."/>
            <person name="Haas B.J."/>
            <person name="Pertea M."/>
            <person name="Feldblyum T.V."/>
            <person name="Utterback T.R."/>
            <person name="Shu C.L."/>
            <person name="Osoegawa K."/>
            <person name="de Jong P.J."/>
            <person name="Hrdy I."/>
            <person name="Horvathova L."/>
            <person name="Zubacova Z."/>
            <person name="Dolezal P."/>
            <person name="Malik S.B."/>
            <person name="Logsdon J.M. Jr."/>
            <person name="Henze K."/>
            <person name="Gupta A."/>
            <person name="Wang C.C."/>
            <person name="Dunne R.L."/>
            <person name="Upcroft J.A."/>
            <person name="Upcroft P."/>
            <person name="White O."/>
            <person name="Salzberg S.L."/>
            <person name="Tang P."/>
            <person name="Chiu C.-H."/>
            <person name="Lee Y.-S."/>
            <person name="Embley T.M."/>
            <person name="Coombs G.H."/>
            <person name="Mottram J.C."/>
            <person name="Tachezy J."/>
            <person name="Fraser-Liggett C.M."/>
            <person name="Johnson P.J."/>
        </authorList>
    </citation>
    <scope>NUCLEOTIDE SEQUENCE [LARGE SCALE GENOMIC DNA]</scope>
    <source>
        <strain evidence="4">G3</strain>
    </source>
</reference>
<evidence type="ECO:0000313" key="4">
    <source>
        <dbReference type="EMBL" id="EAY07008.1"/>
    </source>
</evidence>
<organism evidence="4 5">
    <name type="scientific">Trichomonas vaginalis (strain ATCC PRA-98 / G3)</name>
    <dbReference type="NCBI Taxonomy" id="412133"/>
    <lineage>
        <taxon>Eukaryota</taxon>
        <taxon>Metamonada</taxon>
        <taxon>Parabasalia</taxon>
        <taxon>Trichomonadida</taxon>
        <taxon>Trichomonadidae</taxon>
        <taxon>Trichomonas</taxon>
    </lineage>
</organism>
<protein>
    <submittedName>
        <fullName evidence="4">Variant SH3 domain containing protein</fullName>
    </submittedName>
</protein>
<evidence type="ECO:0000256" key="2">
    <source>
        <dbReference type="PROSITE-ProRule" id="PRU00192"/>
    </source>
</evidence>
<feature type="domain" description="SH3" evidence="3">
    <location>
        <begin position="268"/>
        <end position="327"/>
    </location>
</feature>
<evidence type="ECO:0000256" key="1">
    <source>
        <dbReference type="ARBA" id="ARBA00022443"/>
    </source>
</evidence>
<dbReference type="EMBL" id="DS113410">
    <property type="protein sequence ID" value="EAY07008.1"/>
    <property type="molecule type" value="Genomic_DNA"/>
</dbReference>
<dbReference type="AlphaFoldDB" id="A2EK24"/>
<dbReference type="KEGG" id="tva:4764892"/>
<sequence length="327" mass="37253">MQVPEQEGKIINQLEKILTAASSLYDSRKDQINSDISYLENVYKIMTGLTASLGFKSDNPFLMHSFYSLPAGIAFEEMYKSFNNIASNINNEALPGLKKCVSQLTSSKQKVSNNIKQNMYTLRKNAAKYYETATGIAKSRETFSILDNLDNQYIHGNQSHSSYMTLLQTIIEVEDATKADLNEQEKLLGQIKETEASIIEKSCQTISTGLPFLKDIPNKKREYQDTEEVPHWRNIILQVFLELKTTHTIIPVSPRESAGFDWMSYGKMTPFYARVWEDHTKANNDEIDLTRKETVKVLQVDYGNYWVVQKSDESTGLAPCTKLQPVE</sequence>
<dbReference type="Pfam" id="PF07653">
    <property type="entry name" value="SH3_2"/>
    <property type="match status" value="1"/>
</dbReference>